<evidence type="ECO:0000313" key="1">
    <source>
        <dbReference type="EMBL" id="KAK8858981.1"/>
    </source>
</evidence>
<dbReference type="EMBL" id="JAPCWZ010000006">
    <property type="protein sequence ID" value="KAK8858981.1"/>
    <property type="molecule type" value="Genomic_DNA"/>
</dbReference>
<gene>
    <name evidence="1" type="ORF">PGQ11_009715</name>
</gene>
<sequence>MAEQLDQLVLFPPTEAGERRNNIIVRLGGYLRDKTSESRTRKGFATELLKIVHGQSLDSELGKRELGKSRVYQMERDDFKGNVFPSSENFESPTKIMADAVVVGIAWRNPTSPFIEKLLHILVMMSTVRYRIPVVPEMWLDLSADDYPIYSQRLNGVVRQLSKYLEDERFRELSRWRCASKVLRMARGQDVESDEIVPMPLFVHEADFKENPEVERGSIPEFENIDPGGLLIDAVAAGFAWRNPMSPRVEELVMILVELKENKKQFFTRGVDICLQETASRWDQLILRSITKDAEERGHEVDAGRRLQLAKHMFFARLYAKSLVDIDDHSMISELWNTITSESLDFMGSRDLCIKICSSCIELDRTQMRVEWDEIQDQYRVGFLCKWYQFCETEFGNPRETWEVWRERIRNIPTNDAATLADILSIESIMGVS</sequence>
<accession>A0ABR2I7C5</accession>
<proteinExistence type="predicted"/>
<name>A0ABR2I7C5_9PEZI</name>
<comment type="caution">
    <text evidence="1">The sequence shown here is derived from an EMBL/GenBank/DDBJ whole genome shotgun (WGS) entry which is preliminary data.</text>
</comment>
<keyword evidence="2" id="KW-1185">Reference proteome</keyword>
<organism evidence="1 2">
    <name type="scientific">Apiospora arundinis</name>
    <dbReference type="NCBI Taxonomy" id="335852"/>
    <lineage>
        <taxon>Eukaryota</taxon>
        <taxon>Fungi</taxon>
        <taxon>Dikarya</taxon>
        <taxon>Ascomycota</taxon>
        <taxon>Pezizomycotina</taxon>
        <taxon>Sordariomycetes</taxon>
        <taxon>Xylariomycetidae</taxon>
        <taxon>Amphisphaeriales</taxon>
        <taxon>Apiosporaceae</taxon>
        <taxon>Apiospora</taxon>
    </lineage>
</organism>
<dbReference type="Proteomes" id="UP001390339">
    <property type="component" value="Unassembled WGS sequence"/>
</dbReference>
<evidence type="ECO:0000313" key="2">
    <source>
        <dbReference type="Proteomes" id="UP001390339"/>
    </source>
</evidence>
<reference evidence="1 2" key="1">
    <citation type="journal article" date="2024" name="IMA Fungus">
        <title>Apiospora arundinis, a panoply of carbohydrate-active enzymes and secondary metabolites.</title>
        <authorList>
            <person name="Sorensen T."/>
            <person name="Petersen C."/>
            <person name="Muurmann A.T."/>
            <person name="Christiansen J.V."/>
            <person name="Brundto M.L."/>
            <person name="Overgaard C.K."/>
            <person name="Boysen A.T."/>
            <person name="Wollenberg R.D."/>
            <person name="Larsen T.O."/>
            <person name="Sorensen J.L."/>
            <person name="Nielsen K.L."/>
            <person name="Sondergaard T.E."/>
        </authorList>
    </citation>
    <scope>NUCLEOTIDE SEQUENCE [LARGE SCALE GENOMIC DNA]</scope>
    <source>
        <strain evidence="1 2">AAU 773</strain>
    </source>
</reference>
<protein>
    <submittedName>
        <fullName evidence="1">Uncharacterized protein</fullName>
    </submittedName>
</protein>